<dbReference type="Proteomes" id="UP000054107">
    <property type="component" value="Unassembled WGS sequence"/>
</dbReference>
<protein>
    <recommendedName>
        <fullName evidence="2">C2H2-type domain-containing protein</fullName>
    </recommendedName>
</protein>
<sequence>MKTTRRYSNCKYQFLRHPSDNGDTERHYACPCCTFHVKELTDLKKHFVNRHMCYLPPIPSESGQYEIITLEDASPERASSNNTSYKPVSNPQLQGQKRSNENTMLLDGIPMDQPQGDHFVSDDFDVTDAIYHLKLSLKDHRWKLSLEDHLYLILASTSVLLLTPDIFPNELQPFFEHKNWATVSMAIENIYKIQQPPTPIGTLTSLLSIIDDMIRLKLDRDATSAKLQTLQLPKYEKKFAKAVATFVNKLPPVSLDEDINEAELCSRYVDPFLSSLFDDPNQGIYLRWTNESTLEAKQLCSNMRPGISITKTLGRKWVGSLGHGEAKPAARENDHYLVCQDLIKVVIFCKNALDEQLMDGVLGIHIVGRAIRFYVLVLPAVTTYVMYLLAEIKVPDSIQGLPGFITELPSVLKILHVFDTVCVSSDIPDIIAIRRAPTLSSKEFQQIISESKSRKRSCHLHRRHN</sequence>
<reference evidence="3 4" key="1">
    <citation type="submission" date="2014-09" db="EMBL/GenBank/DDBJ databases">
        <authorList>
            <person name="Ellenberger Sabrina"/>
        </authorList>
    </citation>
    <scope>NUCLEOTIDE SEQUENCE [LARGE SCALE GENOMIC DNA]</scope>
    <source>
        <strain evidence="3 4">CBS 412.66</strain>
    </source>
</reference>
<evidence type="ECO:0000256" key="1">
    <source>
        <dbReference type="SAM" id="MobiDB-lite"/>
    </source>
</evidence>
<accession>A0A0B7NLF7</accession>
<evidence type="ECO:0000313" key="3">
    <source>
        <dbReference type="EMBL" id="CEP15773.1"/>
    </source>
</evidence>
<proteinExistence type="predicted"/>
<dbReference type="EMBL" id="LN732614">
    <property type="protein sequence ID" value="CEP15773.1"/>
    <property type="molecule type" value="Genomic_DNA"/>
</dbReference>
<feature type="region of interest" description="Disordered" evidence="1">
    <location>
        <begin position="76"/>
        <end position="97"/>
    </location>
</feature>
<organism evidence="3 4">
    <name type="scientific">Parasitella parasitica</name>
    <dbReference type="NCBI Taxonomy" id="35722"/>
    <lineage>
        <taxon>Eukaryota</taxon>
        <taxon>Fungi</taxon>
        <taxon>Fungi incertae sedis</taxon>
        <taxon>Mucoromycota</taxon>
        <taxon>Mucoromycotina</taxon>
        <taxon>Mucoromycetes</taxon>
        <taxon>Mucorales</taxon>
        <taxon>Mucorineae</taxon>
        <taxon>Mucoraceae</taxon>
        <taxon>Parasitella</taxon>
    </lineage>
</organism>
<evidence type="ECO:0000259" key="2">
    <source>
        <dbReference type="PROSITE" id="PS00028"/>
    </source>
</evidence>
<dbReference type="AlphaFoldDB" id="A0A0B7NLF7"/>
<dbReference type="PROSITE" id="PS00028">
    <property type="entry name" value="ZINC_FINGER_C2H2_1"/>
    <property type="match status" value="1"/>
</dbReference>
<dbReference type="InterPro" id="IPR013087">
    <property type="entry name" value="Znf_C2H2_type"/>
</dbReference>
<gene>
    <name evidence="3" type="primary">PARPA_10013.1 scaffold 39144</name>
</gene>
<feature type="domain" description="C2H2-type" evidence="2">
    <location>
        <begin position="30"/>
        <end position="51"/>
    </location>
</feature>
<evidence type="ECO:0000313" key="4">
    <source>
        <dbReference type="Proteomes" id="UP000054107"/>
    </source>
</evidence>
<dbReference type="OrthoDB" id="2282888at2759"/>
<keyword evidence="4" id="KW-1185">Reference proteome</keyword>
<feature type="compositionally biased region" description="Polar residues" evidence="1">
    <location>
        <begin position="77"/>
        <end position="97"/>
    </location>
</feature>
<name>A0A0B7NLF7_9FUNG</name>